<dbReference type="PANTHER" id="PTHR39966">
    <property type="entry name" value="BLL2471 PROTEIN-RELATED"/>
    <property type="match status" value="1"/>
</dbReference>
<proteinExistence type="predicted"/>
<dbReference type="EMBL" id="FNNZ01000009">
    <property type="protein sequence ID" value="SDW81272.1"/>
    <property type="molecule type" value="Genomic_DNA"/>
</dbReference>
<dbReference type="STRING" id="1058.SAMN05421783_10911"/>
<keyword evidence="3" id="KW-1185">Reference proteome</keyword>
<organism evidence="2 3">
    <name type="scientific">Thiocapsa roseopersicina</name>
    <dbReference type="NCBI Taxonomy" id="1058"/>
    <lineage>
        <taxon>Bacteria</taxon>
        <taxon>Pseudomonadati</taxon>
        <taxon>Pseudomonadota</taxon>
        <taxon>Gammaproteobacteria</taxon>
        <taxon>Chromatiales</taxon>
        <taxon>Chromatiaceae</taxon>
        <taxon>Thiocapsa</taxon>
    </lineage>
</organism>
<dbReference type="RefSeq" id="WP_175534595.1">
    <property type="nucleotide sequence ID" value="NZ_FNNZ01000009.1"/>
</dbReference>
<evidence type="ECO:0000313" key="3">
    <source>
        <dbReference type="Proteomes" id="UP000198816"/>
    </source>
</evidence>
<dbReference type="GO" id="GO:0005886">
    <property type="term" value="C:plasma membrane"/>
    <property type="evidence" value="ECO:0007669"/>
    <property type="project" value="TreeGrafter"/>
</dbReference>
<evidence type="ECO:0000313" key="2">
    <source>
        <dbReference type="EMBL" id="SDW81272.1"/>
    </source>
</evidence>
<dbReference type="InterPro" id="IPR012312">
    <property type="entry name" value="Hemerythrin-like"/>
</dbReference>
<feature type="domain" description="Hemerythrin-like" evidence="1">
    <location>
        <begin position="6"/>
        <end position="127"/>
    </location>
</feature>
<evidence type="ECO:0000259" key="1">
    <source>
        <dbReference type="Pfam" id="PF01814"/>
    </source>
</evidence>
<dbReference type="CDD" id="cd12108">
    <property type="entry name" value="Hr-like"/>
    <property type="match status" value="1"/>
</dbReference>
<sequence>MTDSIATFMTDDHQRCDQLLAACEQAVSGGDWKRLAEQATVFSKALIGHFDMEEQVLFPELVAISPWASGPTGMMTMEHGQMRALVEELNEAVDEQDADACLGILETLHLVIQQHNSKEEGILYPMAEESLGDQTTKILNRLQAG</sequence>
<dbReference type="AlphaFoldDB" id="A0A1H2WKW5"/>
<reference evidence="3" key="1">
    <citation type="submission" date="2016-10" db="EMBL/GenBank/DDBJ databases">
        <authorList>
            <person name="Varghese N."/>
            <person name="Submissions S."/>
        </authorList>
    </citation>
    <scope>NUCLEOTIDE SEQUENCE [LARGE SCALE GENOMIC DNA]</scope>
    <source>
        <strain evidence="3">DSM 217</strain>
    </source>
</reference>
<dbReference type="Gene3D" id="1.20.120.520">
    <property type="entry name" value="nmb1532 protein domain like"/>
    <property type="match status" value="1"/>
</dbReference>
<protein>
    <submittedName>
        <fullName evidence="2">Hemerythrin-like domain-containing protein</fullName>
    </submittedName>
</protein>
<accession>A0A1H2WKW5</accession>
<gene>
    <name evidence="2" type="ORF">SAMN05421783_10911</name>
</gene>
<dbReference type="Proteomes" id="UP000198816">
    <property type="component" value="Unassembled WGS sequence"/>
</dbReference>
<dbReference type="PANTHER" id="PTHR39966:SF3">
    <property type="entry name" value="DUF438 DOMAIN-CONTAINING PROTEIN"/>
    <property type="match status" value="1"/>
</dbReference>
<dbReference type="Pfam" id="PF01814">
    <property type="entry name" value="Hemerythrin"/>
    <property type="match status" value="1"/>
</dbReference>
<name>A0A1H2WKW5_THIRO</name>